<organism evidence="1 2">
    <name type="scientific">Periplaneta americana</name>
    <name type="common">American cockroach</name>
    <name type="synonym">Blatta americana</name>
    <dbReference type="NCBI Taxonomy" id="6978"/>
    <lineage>
        <taxon>Eukaryota</taxon>
        <taxon>Metazoa</taxon>
        <taxon>Ecdysozoa</taxon>
        <taxon>Arthropoda</taxon>
        <taxon>Hexapoda</taxon>
        <taxon>Insecta</taxon>
        <taxon>Pterygota</taxon>
        <taxon>Neoptera</taxon>
        <taxon>Polyneoptera</taxon>
        <taxon>Dictyoptera</taxon>
        <taxon>Blattodea</taxon>
        <taxon>Blattoidea</taxon>
        <taxon>Blattidae</taxon>
        <taxon>Blattinae</taxon>
        <taxon>Periplaneta</taxon>
    </lineage>
</organism>
<proteinExistence type="predicted"/>
<reference evidence="1 2" key="1">
    <citation type="journal article" date="2022" name="Allergy">
        <title>Genome assembly and annotation of Periplaneta americana reveal a comprehensive cockroach allergen profile.</title>
        <authorList>
            <person name="Wang L."/>
            <person name="Xiong Q."/>
            <person name="Saelim N."/>
            <person name="Wang L."/>
            <person name="Nong W."/>
            <person name="Wan A.T."/>
            <person name="Shi M."/>
            <person name="Liu X."/>
            <person name="Cao Q."/>
            <person name="Hui J.H.L."/>
            <person name="Sookrung N."/>
            <person name="Leung T.F."/>
            <person name="Tungtrongchitr A."/>
            <person name="Tsui S.K.W."/>
        </authorList>
    </citation>
    <scope>NUCLEOTIDE SEQUENCE [LARGE SCALE GENOMIC DNA]</scope>
    <source>
        <strain evidence="1">PWHHKU_190912</strain>
    </source>
</reference>
<sequence length="110" mass="12877">MPLGRPRRRWEDNIKMDLREVGYDGRLWINVAQDRDRWWAYVRATVNLLQRIPNLTGPVNNNDVTLQQNRNKTSGRIDGCHGDCVSGYLCYASKILRNFRPAISFKEKRA</sequence>
<evidence type="ECO:0000313" key="2">
    <source>
        <dbReference type="Proteomes" id="UP001148838"/>
    </source>
</evidence>
<evidence type="ECO:0000313" key="1">
    <source>
        <dbReference type="EMBL" id="KAJ4447144.1"/>
    </source>
</evidence>
<comment type="caution">
    <text evidence="1">The sequence shown here is derived from an EMBL/GenBank/DDBJ whole genome shotgun (WGS) entry which is preliminary data.</text>
</comment>
<name>A0ABQ8TKJ7_PERAM</name>
<accession>A0ABQ8TKJ7</accession>
<gene>
    <name evidence="1" type="ORF">ANN_09145</name>
</gene>
<keyword evidence="2" id="KW-1185">Reference proteome</keyword>
<protein>
    <submittedName>
        <fullName evidence="1">Uncharacterized protein</fullName>
    </submittedName>
</protein>
<dbReference type="EMBL" id="JAJSOF020000005">
    <property type="protein sequence ID" value="KAJ4447144.1"/>
    <property type="molecule type" value="Genomic_DNA"/>
</dbReference>
<dbReference type="Proteomes" id="UP001148838">
    <property type="component" value="Unassembled WGS sequence"/>
</dbReference>